<dbReference type="Pfam" id="PF03626">
    <property type="entry name" value="COX4_pro"/>
    <property type="match status" value="1"/>
</dbReference>
<keyword evidence="4 6" id="KW-1133">Transmembrane helix</keyword>
<evidence type="ECO:0000256" key="5">
    <source>
        <dbReference type="ARBA" id="ARBA00023136"/>
    </source>
</evidence>
<feature type="transmembrane region" description="Helical" evidence="6">
    <location>
        <begin position="69"/>
        <end position="87"/>
    </location>
</feature>
<protein>
    <submittedName>
        <fullName evidence="7">Cytochrome C oxidase subunit IV family protein</fullName>
    </submittedName>
</protein>
<evidence type="ECO:0000313" key="8">
    <source>
        <dbReference type="Proteomes" id="UP001215231"/>
    </source>
</evidence>
<accession>A0ABY7VG59</accession>
<evidence type="ECO:0000256" key="6">
    <source>
        <dbReference type="SAM" id="Phobius"/>
    </source>
</evidence>
<feature type="transmembrane region" description="Helical" evidence="6">
    <location>
        <begin position="9"/>
        <end position="28"/>
    </location>
</feature>
<evidence type="ECO:0000256" key="1">
    <source>
        <dbReference type="ARBA" id="ARBA00004651"/>
    </source>
</evidence>
<organism evidence="7 8">
    <name type="scientific">Thalassomonas haliotis</name>
    <dbReference type="NCBI Taxonomy" id="485448"/>
    <lineage>
        <taxon>Bacteria</taxon>
        <taxon>Pseudomonadati</taxon>
        <taxon>Pseudomonadota</taxon>
        <taxon>Gammaproteobacteria</taxon>
        <taxon>Alteromonadales</taxon>
        <taxon>Colwelliaceae</taxon>
        <taxon>Thalassomonas</taxon>
    </lineage>
</organism>
<feature type="transmembrane region" description="Helical" evidence="6">
    <location>
        <begin position="34"/>
        <end position="57"/>
    </location>
</feature>
<comment type="subcellular location">
    <subcellularLocation>
        <location evidence="1">Cell membrane</location>
        <topology evidence="1">Multi-pass membrane protein</topology>
    </subcellularLocation>
</comment>
<dbReference type="InterPro" id="IPR005171">
    <property type="entry name" value="Cyt_c_oxidase_su4_prok"/>
</dbReference>
<keyword evidence="2" id="KW-1003">Cell membrane</keyword>
<dbReference type="Proteomes" id="UP001215231">
    <property type="component" value="Chromosome"/>
</dbReference>
<dbReference type="RefSeq" id="WP_274052441.1">
    <property type="nucleotide sequence ID" value="NZ_CP059693.1"/>
</dbReference>
<evidence type="ECO:0000256" key="3">
    <source>
        <dbReference type="ARBA" id="ARBA00022692"/>
    </source>
</evidence>
<dbReference type="EMBL" id="CP059693">
    <property type="protein sequence ID" value="WDE12174.1"/>
    <property type="molecule type" value="Genomic_DNA"/>
</dbReference>
<name>A0ABY7VG59_9GAMM</name>
<keyword evidence="5 6" id="KW-0472">Membrane</keyword>
<reference evidence="7 8" key="1">
    <citation type="journal article" date="2022" name="Mar. Drugs">
        <title>Bioassay-Guided Fractionation Leads to the Detection of Cholic Acid Generated by the Rare Thalassomonas sp.</title>
        <authorList>
            <person name="Pheiffer F."/>
            <person name="Schneider Y.K."/>
            <person name="Hansen E.H."/>
            <person name="Andersen J.H."/>
            <person name="Isaksson J."/>
            <person name="Busche T."/>
            <person name="R C."/>
            <person name="Kalinowski J."/>
            <person name="Zyl L.V."/>
            <person name="Trindade M."/>
        </authorList>
    </citation>
    <scope>NUCLEOTIDE SEQUENCE [LARGE SCALE GENOMIC DNA]</scope>
    <source>
        <strain evidence="7 8">A5K-61T</strain>
    </source>
</reference>
<evidence type="ECO:0000256" key="2">
    <source>
        <dbReference type="ARBA" id="ARBA00022475"/>
    </source>
</evidence>
<evidence type="ECO:0000256" key="4">
    <source>
        <dbReference type="ARBA" id="ARBA00022989"/>
    </source>
</evidence>
<proteinExistence type="predicted"/>
<sequence length="88" mass="9836">MLSKLRESTGIHISAGLLLILTLLSIGLSRYYPASWWLTVTLVLLTIIKGQQITDVFMELKHAPGNWRFLLLAYAVVIPILLGGILYL</sequence>
<keyword evidence="3 6" id="KW-0812">Transmembrane</keyword>
<evidence type="ECO:0000313" key="7">
    <source>
        <dbReference type="EMBL" id="WDE12174.1"/>
    </source>
</evidence>
<gene>
    <name evidence="7" type="ORF">H3N35_01420</name>
</gene>
<keyword evidence="8" id="KW-1185">Reference proteome</keyword>